<dbReference type="AlphaFoldDB" id="A0AAE6JH18"/>
<sequence>MNLTLFTTEPFIKALKSFFTSLNIPINYITEEPTSAKELLKAPHYKDNDTFKLIDNVYALGIIDDAAFENSVGTAFDKIESGLQWDFGFRRYIEGTVK</sequence>
<organism evidence="1 3">
    <name type="scientific">Mucilaginibacter rubeus</name>
    <dbReference type="NCBI Taxonomy" id="2027860"/>
    <lineage>
        <taxon>Bacteria</taxon>
        <taxon>Pseudomonadati</taxon>
        <taxon>Bacteroidota</taxon>
        <taxon>Sphingobacteriia</taxon>
        <taxon>Sphingobacteriales</taxon>
        <taxon>Sphingobacteriaceae</taxon>
        <taxon>Mucilaginibacter</taxon>
    </lineage>
</organism>
<dbReference type="Proteomes" id="UP000663940">
    <property type="component" value="Chromosome"/>
</dbReference>
<evidence type="ECO:0000313" key="3">
    <source>
        <dbReference type="Proteomes" id="UP000250557"/>
    </source>
</evidence>
<protein>
    <submittedName>
        <fullName evidence="1">Uncharacterized protein</fullName>
    </submittedName>
</protein>
<evidence type="ECO:0000313" key="2">
    <source>
        <dbReference type="EMBL" id="QTE51931.1"/>
    </source>
</evidence>
<keyword evidence="4" id="KW-1185">Reference proteome</keyword>
<dbReference type="EMBL" id="CP043451">
    <property type="protein sequence ID" value="QEM05544.1"/>
    <property type="molecule type" value="Genomic_DNA"/>
</dbReference>
<evidence type="ECO:0000313" key="1">
    <source>
        <dbReference type="EMBL" id="QEM05544.1"/>
    </source>
</evidence>
<dbReference type="RefSeq" id="WP_112657930.1">
    <property type="nucleotide sequence ID" value="NZ_CP043451.1"/>
</dbReference>
<accession>A0AAE6JH18</accession>
<dbReference type="Proteomes" id="UP000250557">
    <property type="component" value="Chromosome"/>
</dbReference>
<dbReference type="EMBL" id="CP071880">
    <property type="protein sequence ID" value="QTE51931.1"/>
    <property type="molecule type" value="Genomic_DNA"/>
</dbReference>
<reference evidence="1 3" key="1">
    <citation type="submission" date="2019-08" db="EMBL/GenBank/DDBJ databases">
        <title>Comparative genome analysis confer to the adaptation heavy metal polluted environment.</title>
        <authorList>
            <person name="Li Y."/>
        </authorList>
    </citation>
    <scope>NUCLEOTIDE SEQUENCE [LARGE SCALE GENOMIC DNA]</scope>
    <source>
        <strain evidence="1 3">P2</strain>
    </source>
</reference>
<reference evidence="2 4" key="2">
    <citation type="submission" date="2021-03" db="EMBL/GenBank/DDBJ databases">
        <title>Mucilaginibacter strains isolated from gold and copper mining confer multi heavy-metal resistance.</title>
        <authorList>
            <person name="Li Y."/>
        </authorList>
    </citation>
    <scope>NUCLEOTIDE SEQUENCE [LARGE SCALE GENOMIC DNA]</scope>
    <source>
        <strain evidence="2 4">P2-4</strain>
    </source>
</reference>
<proteinExistence type="predicted"/>
<gene>
    <name evidence="1" type="ORF">DIU31_019220</name>
    <name evidence="2" type="ORF">J3L21_08265</name>
</gene>
<evidence type="ECO:0000313" key="4">
    <source>
        <dbReference type="Proteomes" id="UP000663940"/>
    </source>
</evidence>
<name>A0AAE6JH18_9SPHI</name>